<dbReference type="Proteomes" id="UP000602647">
    <property type="component" value="Unassembled WGS sequence"/>
</dbReference>
<keyword evidence="3" id="KW-1185">Reference proteome</keyword>
<evidence type="ECO:0000313" key="3">
    <source>
        <dbReference type="Proteomes" id="UP000602647"/>
    </source>
</evidence>
<keyword evidence="1" id="KW-1133">Transmembrane helix</keyword>
<reference evidence="2" key="1">
    <citation type="submission" date="2020-08" db="EMBL/GenBank/DDBJ databases">
        <title>Genome public.</title>
        <authorList>
            <person name="Liu C."/>
            <person name="Sun Q."/>
        </authorList>
    </citation>
    <scope>NUCLEOTIDE SEQUENCE</scope>
    <source>
        <strain evidence="2">BX12</strain>
    </source>
</reference>
<protein>
    <recommendedName>
        <fullName evidence="4">YtxH-like protein</fullName>
    </recommendedName>
</protein>
<dbReference type="RefSeq" id="WP_187302292.1">
    <property type="nucleotide sequence ID" value="NZ_CBCTON010000008.1"/>
</dbReference>
<name>A0A923NLG0_9FIRM</name>
<organism evidence="2 3">
    <name type="scientific">Zhenpiania hominis</name>
    <dbReference type="NCBI Taxonomy" id="2763644"/>
    <lineage>
        <taxon>Bacteria</taxon>
        <taxon>Bacillati</taxon>
        <taxon>Bacillota</taxon>
        <taxon>Clostridia</taxon>
        <taxon>Peptostreptococcales</taxon>
        <taxon>Anaerovoracaceae</taxon>
        <taxon>Zhenpiania</taxon>
    </lineage>
</organism>
<comment type="caution">
    <text evidence="2">The sequence shown here is derived from an EMBL/GenBank/DDBJ whole genome shotgun (WGS) entry which is preliminary data.</text>
</comment>
<keyword evidence="1" id="KW-0472">Membrane</keyword>
<feature type="transmembrane region" description="Helical" evidence="1">
    <location>
        <begin position="6"/>
        <end position="26"/>
    </location>
</feature>
<evidence type="ECO:0008006" key="4">
    <source>
        <dbReference type="Google" id="ProtNLM"/>
    </source>
</evidence>
<dbReference type="AlphaFoldDB" id="A0A923NLG0"/>
<keyword evidence="1" id="KW-0812">Transmembrane</keyword>
<sequence length="56" mass="6009">MGKVCNTAIGAGIAGAIVGVCAYSFMSPRDQKHIQKGLKHTVDDLKDIADRMTEDM</sequence>
<gene>
    <name evidence="2" type="ORF">H9L42_05035</name>
</gene>
<accession>A0A923NLG0</accession>
<proteinExistence type="predicted"/>
<evidence type="ECO:0000313" key="2">
    <source>
        <dbReference type="EMBL" id="MBC6679189.1"/>
    </source>
</evidence>
<dbReference type="EMBL" id="JACRYT010000003">
    <property type="protein sequence ID" value="MBC6679189.1"/>
    <property type="molecule type" value="Genomic_DNA"/>
</dbReference>
<evidence type="ECO:0000256" key="1">
    <source>
        <dbReference type="SAM" id="Phobius"/>
    </source>
</evidence>